<feature type="compositionally biased region" description="Polar residues" evidence="1">
    <location>
        <begin position="338"/>
        <end position="355"/>
    </location>
</feature>
<feature type="region of interest" description="Disordered" evidence="1">
    <location>
        <begin position="430"/>
        <end position="500"/>
    </location>
</feature>
<feature type="compositionally biased region" description="Polar residues" evidence="1">
    <location>
        <begin position="147"/>
        <end position="160"/>
    </location>
</feature>
<evidence type="ECO:0000313" key="4">
    <source>
        <dbReference type="RefSeq" id="XP_012675368.2"/>
    </source>
</evidence>
<feature type="region of interest" description="Disordered" evidence="1">
    <location>
        <begin position="132"/>
        <end position="285"/>
    </location>
</feature>
<feature type="compositionally biased region" description="Polar residues" evidence="1">
    <location>
        <begin position="541"/>
        <end position="552"/>
    </location>
</feature>
<evidence type="ECO:0000256" key="1">
    <source>
        <dbReference type="SAM" id="MobiDB-lite"/>
    </source>
</evidence>
<dbReference type="PANTHER" id="PTHR16156:SF10">
    <property type="entry name" value="AFTIPHILIN-RELATED"/>
    <property type="match status" value="1"/>
</dbReference>
<dbReference type="OrthoDB" id="5917212at2759"/>
<sequence>MEPDVMRLYSSSPPPLDEGAEEEDDDEFGDFGGFGGALASSVSFSELETPPLTVNESQVSETGPPAFPIGSSAPGPCKVPVMGRTAVSDPLKQPADKAQVELDRVPTESEVIGGRTEARGLYINGDVAVTEPLANGFPETDARDASVDTTASALSSSSPCVQRGSEEDTDRRDTRQHKVSSAEGTSLANGFTELEEDSEPRDEGTSVEPQGPPGPGLHTEASEPGRPPQSEAAERPPSPSPSSSSSSGSREVLPEGLDLESSVHPAEEELPTPSGPVTTSGSDDFASFCEVVSPSDLEEFGDFGDFGDFSSTAPAATSEAPTADAPEDEDFGGFGEQGTHSTQGFADFSQTESGTQEGGFASFPTDFPGHSDAPSGADVGQTLPQEALGEPGAEDTQEDSIPGEQFGDLPISDSFADFQSVPVAGGVGTGGEWAAFGEPLTDDQAGGGGEDSWAVFGEGQVQTTGESEVEESQWQDGAADTAPTFGSPSTSRRGSQTAPLSSRLQTLFQASFPHVEAHQVGEETPSLKALLEPQGADPRPEQSNQPPSSVQREPQDMWQHLQEIHGAFGLKFLWGGSHSNRQLLHCLAMDTRNIVFAGQKKRAVIVPTYAASLGMLEPTKDAVKATSAAGQVAASAQAPPGAPDSSAPPKPTQEALASVQPDWSSSGLKPPVDGVDPELYKLTTVTLESGKTGEHIADAFTRLMSTVEQNSTSTRRPVRDENLSEEAGRVLSRLPSLSFMRAKVLMFPSILTPQPPTGQTPDVPQHPGLLSLQTRPRELAVCLSHTQ</sequence>
<feature type="compositionally biased region" description="Basic and acidic residues" evidence="1">
    <location>
        <begin position="164"/>
        <end position="173"/>
    </location>
</feature>
<feature type="compositionally biased region" description="Acidic residues" evidence="1">
    <location>
        <begin position="18"/>
        <end position="29"/>
    </location>
</feature>
<feature type="domain" description="Aftiphilin clathrin-binding box" evidence="2">
    <location>
        <begin position="555"/>
        <end position="624"/>
    </location>
</feature>
<evidence type="ECO:0000259" key="2">
    <source>
        <dbReference type="Pfam" id="PF15045"/>
    </source>
</evidence>
<name>A0A6P3VLU2_CLUHA</name>
<dbReference type="RefSeq" id="XP_012675368.2">
    <property type="nucleotide sequence ID" value="XM_012819914.3"/>
</dbReference>
<feature type="region of interest" description="Disordered" evidence="1">
    <location>
        <begin position="532"/>
        <end position="554"/>
    </location>
</feature>
<keyword evidence="3" id="KW-1185">Reference proteome</keyword>
<dbReference type="InterPro" id="IPR029205">
    <property type="entry name" value="Clathrin-bd"/>
</dbReference>
<feature type="compositionally biased region" description="Polar residues" evidence="1">
    <location>
        <begin position="484"/>
        <end position="500"/>
    </location>
</feature>
<feature type="region of interest" description="Disordered" evidence="1">
    <location>
        <begin position="46"/>
        <end position="111"/>
    </location>
</feature>
<evidence type="ECO:0000313" key="3">
    <source>
        <dbReference type="Proteomes" id="UP000515152"/>
    </source>
</evidence>
<proteinExistence type="predicted"/>
<dbReference type="PANTHER" id="PTHR16156">
    <property type="entry name" value="AFTIPHILIN A-RELATED"/>
    <property type="match status" value="1"/>
</dbReference>
<organism evidence="3 4">
    <name type="scientific">Clupea harengus</name>
    <name type="common">Atlantic herring</name>
    <dbReference type="NCBI Taxonomy" id="7950"/>
    <lineage>
        <taxon>Eukaryota</taxon>
        <taxon>Metazoa</taxon>
        <taxon>Chordata</taxon>
        <taxon>Craniata</taxon>
        <taxon>Vertebrata</taxon>
        <taxon>Euteleostomi</taxon>
        <taxon>Actinopterygii</taxon>
        <taxon>Neopterygii</taxon>
        <taxon>Teleostei</taxon>
        <taxon>Clupei</taxon>
        <taxon>Clupeiformes</taxon>
        <taxon>Clupeoidei</taxon>
        <taxon>Clupeidae</taxon>
        <taxon>Clupea</taxon>
    </lineage>
</organism>
<feature type="region of interest" description="Disordered" evidence="1">
    <location>
        <begin position="297"/>
        <end position="412"/>
    </location>
</feature>
<dbReference type="InterPro" id="IPR046359">
    <property type="entry name" value="Aftin-like"/>
</dbReference>
<feature type="compositionally biased region" description="Low complexity" evidence="1">
    <location>
        <begin position="241"/>
        <end position="251"/>
    </location>
</feature>
<feature type="compositionally biased region" description="Polar residues" evidence="1">
    <location>
        <begin position="46"/>
        <end position="61"/>
    </location>
</feature>
<gene>
    <name evidence="4" type="primary">LOC105893489</name>
</gene>
<feature type="compositionally biased region" description="Low complexity" evidence="1">
    <location>
        <begin position="306"/>
        <end position="324"/>
    </location>
</feature>
<accession>A0A6P3VLU2</accession>
<dbReference type="GO" id="GO:0030121">
    <property type="term" value="C:AP-1 adaptor complex"/>
    <property type="evidence" value="ECO:0007669"/>
    <property type="project" value="TreeGrafter"/>
</dbReference>
<dbReference type="GO" id="GO:0032588">
    <property type="term" value="C:trans-Golgi network membrane"/>
    <property type="evidence" value="ECO:0007669"/>
    <property type="project" value="InterPro"/>
</dbReference>
<dbReference type="AlphaFoldDB" id="A0A6P3VLU2"/>
<dbReference type="KEGG" id="char:105893489"/>
<dbReference type="GeneID" id="105893489"/>
<dbReference type="Proteomes" id="UP000515152">
    <property type="component" value="Chromosome 13"/>
</dbReference>
<reference evidence="4" key="1">
    <citation type="submission" date="2025-08" db="UniProtKB">
        <authorList>
            <consortium name="RefSeq"/>
        </authorList>
    </citation>
    <scope>IDENTIFICATION</scope>
</reference>
<feature type="region of interest" description="Disordered" evidence="1">
    <location>
        <begin position="1"/>
        <end position="34"/>
    </location>
</feature>
<feature type="compositionally biased region" description="Basic and acidic residues" evidence="1">
    <location>
        <begin position="94"/>
        <end position="107"/>
    </location>
</feature>
<feature type="compositionally biased region" description="Pro residues" evidence="1">
    <location>
        <begin position="640"/>
        <end position="651"/>
    </location>
</feature>
<dbReference type="Pfam" id="PF15045">
    <property type="entry name" value="Clathrin_bdg"/>
    <property type="match status" value="1"/>
</dbReference>
<dbReference type="GO" id="GO:0030276">
    <property type="term" value="F:clathrin binding"/>
    <property type="evidence" value="ECO:0007669"/>
    <property type="project" value="InterPro"/>
</dbReference>
<feature type="region of interest" description="Disordered" evidence="1">
    <location>
        <begin position="631"/>
        <end position="674"/>
    </location>
</feature>
<protein>
    <submittedName>
        <fullName evidence="4">Aftiphilin-like</fullName>
    </submittedName>
</protein>